<dbReference type="GO" id="GO:0008541">
    <property type="term" value="C:proteasome regulatory particle, lid subcomplex"/>
    <property type="evidence" value="ECO:0007669"/>
    <property type="project" value="TreeGrafter"/>
</dbReference>
<dbReference type="GO" id="GO:0005634">
    <property type="term" value="C:nucleus"/>
    <property type="evidence" value="ECO:0007669"/>
    <property type="project" value="UniProtKB-SubCell"/>
</dbReference>
<comment type="subcellular location">
    <subcellularLocation>
        <location evidence="2">Cytoplasm</location>
    </subcellularLocation>
    <subcellularLocation>
        <location evidence="1">Nucleus</location>
    </subcellularLocation>
</comment>
<dbReference type="OrthoDB" id="340431at2759"/>
<reference evidence="9 10" key="1">
    <citation type="journal article" date="2014" name="Mol. Plant">
        <title>Chromosome Scale Genome Assembly and Transcriptome Profiling of Nannochloropsis gaditana in Nitrogen Depletion.</title>
        <authorList>
            <person name="Corteggiani Carpinelli E."/>
            <person name="Telatin A."/>
            <person name="Vitulo N."/>
            <person name="Forcato C."/>
            <person name="D'Angelo M."/>
            <person name="Schiavon R."/>
            <person name="Vezzi A."/>
            <person name="Giacometti G.M."/>
            <person name="Morosinotto T."/>
            <person name="Valle G."/>
        </authorList>
    </citation>
    <scope>NUCLEOTIDE SEQUENCE [LARGE SCALE GENOMIC DNA]</scope>
    <source>
        <strain evidence="9 10">B-31</strain>
    </source>
</reference>
<feature type="domain" description="DEUBAD" evidence="7">
    <location>
        <begin position="225"/>
        <end position="338"/>
    </location>
</feature>
<evidence type="ECO:0000313" key="10">
    <source>
        <dbReference type="Proteomes" id="UP000019335"/>
    </source>
</evidence>
<evidence type="ECO:0000313" key="9">
    <source>
        <dbReference type="EMBL" id="EWM29328.1"/>
    </source>
</evidence>
<evidence type="ECO:0000259" key="8">
    <source>
        <dbReference type="PROSITE" id="PS51917"/>
    </source>
</evidence>
<feature type="region of interest" description="Disordered" evidence="6">
    <location>
        <begin position="334"/>
        <end position="356"/>
    </location>
</feature>
<dbReference type="GO" id="GO:0070628">
    <property type="term" value="F:proteasome binding"/>
    <property type="evidence" value="ECO:0007669"/>
    <property type="project" value="TreeGrafter"/>
</dbReference>
<evidence type="ECO:0000256" key="4">
    <source>
        <dbReference type="ARBA" id="ARBA00022942"/>
    </source>
</evidence>
<keyword evidence="10" id="KW-1185">Reference proteome</keyword>
<comment type="caution">
    <text evidence="9">The sequence shown here is derived from an EMBL/GenBank/DDBJ whole genome shotgun (WGS) entry which is preliminary data.</text>
</comment>
<dbReference type="InterPro" id="IPR038633">
    <property type="entry name" value="Rpn13/ADRM1_Pru_sf"/>
</dbReference>
<feature type="compositionally biased region" description="Low complexity" evidence="6">
    <location>
        <begin position="183"/>
        <end position="202"/>
    </location>
</feature>
<organism evidence="9 10">
    <name type="scientific">Nannochloropsis gaditana</name>
    <dbReference type="NCBI Taxonomy" id="72520"/>
    <lineage>
        <taxon>Eukaryota</taxon>
        <taxon>Sar</taxon>
        <taxon>Stramenopiles</taxon>
        <taxon>Ochrophyta</taxon>
        <taxon>Eustigmatophyceae</taxon>
        <taxon>Eustigmatales</taxon>
        <taxon>Monodopsidaceae</taxon>
        <taxon>Nannochloropsis</taxon>
    </lineage>
</organism>
<evidence type="ECO:0000256" key="5">
    <source>
        <dbReference type="ARBA" id="ARBA00023242"/>
    </source>
</evidence>
<dbReference type="PANTHER" id="PTHR12225">
    <property type="entry name" value="ADHESION REGULATING MOLECULE 1 110 KDA CELL MEMBRANE GLYCOPROTEIN"/>
    <property type="match status" value="1"/>
</dbReference>
<protein>
    <submittedName>
        <fullName evidence="9">Adhesion regulating molecule 1</fullName>
    </submittedName>
</protein>
<evidence type="ECO:0000259" key="7">
    <source>
        <dbReference type="PROSITE" id="PS51916"/>
    </source>
</evidence>
<proteinExistence type="predicted"/>
<name>W7U0M4_9STRA</name>
<dbReference type="Pfam" id="PF16550">
    <property type="entry name" value="RPN13_C"/>
    <property type="match status" value="1"/>
</dbReference>
<dbReference type="Pfam" id="PF04683">
    <property type="entry name" value="Rpn13_ADRM1_Pru"/>
    <property type="match status" value="1"/>
</dbReference>
<dbReference type="InterPro" id="IPR044867">
    <property type="entry name" value="DEUBAD_dom"/>
</dbReference>
<dbReference type="EMBL" id="AZIL01000171">
    <property type="protein sequence ID" value="EWM29328.1"/>
    <property type="molecule type" value="Genomic_DNA"/>
</dbReference>
<dbReference type="PROSITE" id="PS51917">
    <property type="entry name" value="PRU"/>
    <property type="match status" value="1"/>
</dbReference>
<dbReference type="PANTHER" id="PTHR12225:SF0">
    <property type="entry name" value="PROTEASOMAL UBIQUITIN RECEPTOR ADRM1"/>
    <property type="match status" value="1"/>
</dbReference>
<dbReference type="Proteomes" id="UP000019335">
    <property type="component" value="Chromosome 3"/>
</dbReference>
<sequence length="356" mass="38132">MERFFGSFVPTTREYVSFKAGRCDVEDKGNNKFLITPDRRKGQLTLLKHVDELTHLQWKDRTTNTVVEDVIVMPHDAHFTRVNTGRTKDRVYMLQYQGGSSRRFFFWMQSASDEKDEEVVTRLNTCMAEPPAEDTSMGGDDSTEGGASGAGGGASDASPSQQNVEDLLSSMLGPGATSGQFRAPAPSIAPTAPASGSSSAGAVGRGGQLTAADLQRAMMNLTGRQPQPPQSVPLTEVLSADQVLRSGILADPAVQEQLIPLLPEGQQTPEQLEAIVRSPQLRSSLASLTGALQTDNFNAIVSNFGLDPSRGMEALAAGNNVEAFLQALLALRQEGEGSDSRGGGEGKEEGREYKEE</sequence>
<dbReference type="InterPro" id="IPR006773">
    <property type="entry name" value="Rpn13/ADRM1"/>
</dbReference>
<dbReference type="PROSITE" id="PS51916">
    <property type="entry name" value="DEUBAD"/>
    <property type="match status" value="1"/>
</dbReference>
<keyword evidence="5" id="KW-0539">Nucleus</keyword>
<dbReference type="InterPro" id="IPR038108">
    <property type="entry name" value="RPN13_DEUBAD_sf"/>
</dbReference>
<keyword evidence="4" id="KW-0647">Proteasome</keyword>
<accession>W7U0M4</accession>
<keyword evidence="3" id="KW-0963">Cytoplasm</keyword>
<evidence type="ECO:0000256" key="1">
    <source>
        <dbReference type="ARBA" id="ARBA00004123"/>
    </source>
</evidence>
<feature type="region of interest" description="Disordered" evidence="6">
    <location>
        <begin position="129"/>
        <end position="206"/>
    </location>
</feature>
<dbReference type="Gene3D" id="1.10.2020.20">
    <property type="match status" value="1"/>
</dbReference>
<evidence type="ECO:0000256" key="6">
    <source>
        <dbReference type="SAM" id="MobiDB-lite"/>
    </source>
</evidence>
<dbReference type="GO" id="GO:0061133">
    <property type="term" value="F:endopeptidase activator activity"/>
    <property type="evidence" value="ECO:0007669"/>
    <property type="project" value="TreeGrafter"/>
</dbReference>
<gene>
    <name evidence="9" type="ORF">Naga_100136g5</name>
</gene>
<dbReference type="GO" id="GO:0005737">
    <property type="term" value="C:cytoplasm"/>
    <property type="evidence" value="ECO:0007669"/>
    <property type="project" value="UniProtKB-SubCell"/>
</dbReference>
<feature type="domain" description="Pru" evidence="8">
    <location>
        <begin position="10"/>
        <end position="130"/>
    </location>
</feature>
<evidence type="ECO:0000256" key="3">
    <source>
        <dbReference type="ARBA" id="ARBA00022490"/>
    </source>
</evidence>
<evidence type="ECO:0000256" key="2">
    <source>
        <dbReference type="ARBA" id="ARBA00004496"/>
    </source>
</evidence>
<dbReference type="AlphaFoldDB" id="W7U0M4"/>
<dbReference type="InterPro" id="IPR032368">
    <property type="entry name" value="RPN13_DEUBAD"/>
</dbReference>
<dbReference type="Gene3D" id="2.30.29.70">
    <property type="entry name" value="Proteasomal ubiquitin receptor Rpn13/ADRM1"/>
    <property type="match status" value="1"/>
</dbReference>
<dbReference type="InterPro" id="IPR044868">
    <property type="entry name" value="Rpn13/ADRM1_Pru"/>
</dbReference>